<feature type="transmembrane region" description="Helical" evidence="7">
    <location>
        <begin position="130"/>
        <end position="149"/>
    </location>
</feature>
<evidence type="ECO:0000256" key="5">
    <source>
        <dbReference type="ARBA" id="ARBA00022989"/>
    </source>
</evidence>
<feature type="transmembrane region" description="Helical" evidence="7">
    <location>
        <begin position="204"/>
        <end position="226"/>
    </location>
</feature>
<comment type="subcellular location">
    <subcellularLocation>
        <location evidence="7">Cell membrane</location>
        <topology evidence="7">Multi-pass membrane protein</topology>
    </subcellularLocation>
    <subcellularLocation>
        <location evidence="1">Endomembrane system</location>
        <topology evidence="1">Multi-pass membrane protein</topology>
    </subcellularLocation>
</comment>
<evidence type="ECO:0000256" key="4">
    <source>
        <dbReference type="ARBA" id="ARBA00022692"/>
    </source>
</evidence>
<keyword evidence="9" id="KW-1185">Reference proteome</keyword>
<keyword evidence="5 7" id="KW-1133">Transmembrane helix</keyword>
<evidence type="ECO:0000256" key="6">
    <source>
        <dbReference type="ARBA" id="ARBA00023136"/>
    </source>
</evidence>
<dbReference type="EMBL" id="JAFHKS010000043">
    <property type="protein sequence ID" value="MBN3545477.1"/>
    <property type="molecule type" value="Genomic_DNA"/>
</dbReference>
<dbReference type="InterPro" id="IPR011541">
    <property type="entry name" value="Ni/Co_transpt_high_affinity"/>
</dbReference>
<sequence>MEVITFSLLAIFIGIRHGLDGDHVAAIADMVGSEKKRRRQLSLGIMYALGHGSIVFCIGLLSIYVGAKMPSGAQSYLELAVSITLIVLGLVIMLSIIQRRGDYEYKGRFEILLDYIRRMTGSKNHSDEKLTKLGVVGAFIIGIIHGIGVESPTQIAVVSHAAGFGSITGATAQLVLFVVGLLLSTICVTFLITWGFMKANMKKGFFVVLGSITGLYSVGLGIYMMIELLKGGF</sequence>
<evidence type="ECO:0000313" key="8">
    <source>
        <dbReference type="EMBL" id="MBN3545477.1"/>
    </source>
</evidence>
<accession>A0ABS2ZDT7</accession>
<proteinExistence type="inferred from homology"/>
<evidence type="ECO:0000256" key="7">
    <source>
        <dbReference type="RuleBase" id="RU362101"/>
    </source>
</evidence>
<dbReference type="Pfam" id="PF03824">
    <property type="entry name" value="NicO"/>
    <property type="match status" value="1"/>
</dbReference>
<protein>
    <recommendedName>
        <fullName evidence="7">Nickel/cobalt efflux system</fullName>
    </recommendedName>
</protein>
<keyword evidence="4 7" id="KW-0812">Transmembrane</keyword>
<keyword evidence="3" id="KW-0533">Nickel</keyword>
<comment type="similarity">
    <text evidence="7">Belongs to the NiCoT transporter (TC 2.A.52) family.</text>
</comment>
<feature type="transmembrane region" description="Helical" evidence="7">
    <location>
        <begin position="79"/>
        <end position="97"/>
    </location>
</feature>
<comment type="caution">
    <text evidence="8">The sequence shown here is derived from an EMBL/GenBank/DDBJ whole genome shotgun (WGS) entry which is preliminary data.</text>
</comment>
<reference evidence="8 9" key="1">
    <citation type="submission" date="2021-01" db="EMBL/GenBank/DDBJ databases">
        <title>Genome Sequencing of Type Strains.</title>
        <authorList>
            <person name="Lemaire J.F."/>
            <person name="Inderbitzin P."/>
            <person name="Collins S.B."/>
            <person name="Wespe N."/>
            <person name="Knight-Connoni V."/>
        </authorList>
    </citation>
    <scope>NUCLEOTIDE SEQUENCE [LARGE SCALE GENOMIC DNA]</scope>
    <source>
        <strain evidence="8 9">DSM 14730</strain>
    </source>
</reference>
<evidence type="ECO:0000313" key="9">
    <source>
        <dbReference type="Proteomes" id="UP001319060"/>
    </source>
</evidence>
<keyword evidence="6 7" id="KW-0472">Membrane</keyword>
<feature type="transmembrane region" description="Helical" evidence="7">
    <location>
        <begin position="45"/>
        <end position="67"/>
    </location>
</feature>
<gene>
    <name evidence="8" type="ORF">JYA64_09230</name>
</gene>
<organism evidence="8 9">
    <name type="scientific">Fictibacillus barbaricus</name>
    <dbReference type="NCBI Taxonomy" id="182136"/>
    <lineage>
        <taxon>Bacteria</taxon>
        <taxon>Bacillati</taxon>
        <taxon>Bacillota</taxon>
        <taxon>Bacilli</taxon>
        <taxon>Bacillales</taxon>
        <taxon>Fictibacillaceae</taxon>
        <taxon>Fictibacillus</taxon>
    </lineage>
</organism>
<evidence type="ECO:0000256" key="3">
    <source>
        <dbReference type="ARBA" id="ARBA00022596"/>
    </source>
</evidence>
<evidence type="ECO:0000256" key="1">
    <source>
        <dbReference type="ARBA" id="ARBA00004127"/>
    </source>
</evidence>
<dbReference type="Proteomes" id="UP001319060">
    <property type="component" value="Unassembled WGS sequence"/>
</dbReference>
<feature type="transmembrane region" description="Helical" evidence="7">
    <location>
        <begin position="174"/>
        <end position="197"/>
    </location>
</feature>
<name>A0ABS2ZDT7_9BACL</name>
<evidence type="ECO:0000256" key="2">
    <source>
        <dbReference type="ARBA" id="ARBA00022448"/>
    </source>
</evidence>
<keyword evidence="2 7" id="KW-0813">Transport</keyword>
<dbReference type="RefSeq" id="WP_188402358.1">
    <property type="nucleotide sequence ID" value="NZ_BMCE01000002.1"/>
</dbReference>